<reference evidence="7" key="1">
    <citation type="submission" date="2021-01" db="EMBL/GenBank/DDBJ databases">
        <title>Whole genome shotgun sequence of Dactylosporangium siamense NBRC 106093.</title>
        <authorList>
            <person name="Komaki H."/>
            <person name="Tamura T."/>
        </authorList>
    </citation>
    <scope>NUCLEOTIDE SEQUENCE</scope>
    <source>
        <strain evidence="7">NBRC 106093</strain>
    </source>
</reference>
<keyword evidence="2" id="KW-0805">Transcription regulation</keyword>
<dbReference type="InterPro" id="IPR013324">
    <property type="entry name" value="RNA_pol_sigma_r3/r4-like"/>
</dbReference>
<dbReference type="Pfam" id="PF04542">
    <property type="entry name" value="Sigma70_r2"/>
    <property type="match status" value="1"/>
</dbReference>
<evidence type="ECO:0000256" key="2">
    <source>
        <dbReference type="ARBA" id="ARBA00023015"/>
    </source>
</evidence>
<protein>
    <submittedName>
        <fullName evidence="7">DNA-directed RNA polymerase sigma-70 factor</fullName>
    </submittedName>
</protein>
<keyword evidence="8" id="KW-1185">Reference proteome</keyword>
<dbReference type="GO" id="GO:0016987">
    <property type="term" value="F:sigma factor activity"/>
    <property type="evidence" value="ECO:0007669"/>
    <property type="project" value="UniProtKB-KW"/>
</dbReference>
<sequence length="218" mass="24334">MYQEAPAGTPVCVMQRDAPVPGAPIVGGDAPIWDAVAQAFGDWRDRGDREALDRLVRLLTPVLWQVVRAYGLDRAEAEDVVQTTWLAVMGKAGTVREPHAVGRWITTVARREAWRVTRHGLRERPADLLRVDGEIDGSPDPAVEVVLHSSVARLWHHVAELPERCRRLLRVIAFAERPDYATLSAEMDMPVGAIGPTRGRCLEKLRRNLDGDPEWSDQ</sequence>
<accession>A0A919U9N9</accession>
<dbReference type="PANTHER" id="PTHR43133:SF8">
    <property type="entry name" value="RNA POLYMERASE SIGMA FACTOR HI_1459-RELATED"/>
    <property type="match status" value="1"/>
</dbReference>
<dbReference type="GO" id="GO:0003677">
    <property type="term" value="F:DNA binding"/>
    <property type="evidence" value="ECO:0007669"/>
    <property type="project" value="UniProtKB-KW"/>
</dbReference>
<evidence type="ECO:0000313" key="8">
    <source>
        <dbReference type="Proteomes" id="UP000660611"/>
    </source>
</evidence>
<comment type="caution">
    <text evidence="7">The sequence shown here is derived from an EMBL/GenBank/DDBJ whole genome shotgun (WGS) entry which is preliminary data.</text>
</comment>
<gene>
    <name evidence="7" type="primary">rpoE_11</name>
    <name evidence="7" type="ORF">Dsi01nite_019860</name>
</gene>
<evidence type="ECO:0000256" key="4">
    <source>
        <dbReference type="ARBA" id="ARBA00023125"/>
    </source>
</evidence>
<dbReference type="Gene3D" id="1.10.10.10">
    <property type="entry name" value="Winged helix-like DNA-binding domain superfamily/Winged helix DNA-binding domain"/>
    <property type="match status" value="1"/>
</dbReference>
<dbReference type="GO" id="GO:0006352">
    <property type="term" value="P:DNA-templated transcription initiation"/>
    <property type="evidence" value="ECO:0007669"/>
    <property type="project" value="InterPro"/>
</dbReference>
<proteinExistence type="inferred from homology"/>
<dbReference type="GO" id="GO:0000428">
    <property type="term" value="C:DNA-directed RNA polymerase complex"/>
    <property type="evidence" value="ECO:0007669"/>
    <property type="project" value="UniProtKB-KW"/>
</dbReference>
<evidence type="ECO:0000259" key="6">
    <source>
        <dbReference type="Pfam" id="PF04542"/>
    </source>
</evidence>
<dbReference type="EMBL" id="BONQ01000029">
    <property type="protein sequence ID" value="GIG43945.1"/>
    <property type="molecule type" value="Genomic_DNA"/>
</dbReference>
<dbReference type="InterPro" id="IPR007627">
    <property type="entry name" value="RNA_pol_sigma70_r2"/>
</dbReference>
<keyword evidence="3" id="KW-0731">Sigma factor</keyword>
<dbReference type="Gene3D" id="1.10.1740.10">
    <property type="match status" value="1"/>
</dbReference>
<dbReference type="Proteomes" id="UP000660611">
    <property type="component" value="Unassembled WGS sequence"/>
</dbReference>
<feature type="domain" description="RNA polymerase sigma-70 region 2" evidence="6">
    <location>
        <begin position="55"/>
        <end position="113"/>
    </location>
</feature>
<dbReference type="InterPro" id="IPR013325">
    <property type="entry name" value="RNA_pol_sigma_r2"/>
</dbReference>
<dbReference type="PANTHER" id="PTHR43133">
    <property type="entry name" value="RNA POLYMERASE ECF-TYPE SIGMA FACTO"/>
    <property type="match status" value="1"/>
</dbReference>
<keyword evidence="7" id="KW-0240">DNA-directed RNA polymerase</keyword>
<evidence type="ECO:0000256" key="5">
    <source>
        <dbReference type="ARBA" id="ARBA00023163"/>
    </source>
</evidence>
<dbReference type="NCBIfam" id="TIGR02937">
    <property type="entry name" value="sigma70-ECF"/>
    <property type="match status" value="1"/>
</dbReference>
<name>A0A919U9N9_9ACTN</name>
<evidence type="ECO:0000313" key="7">
    <source>
        <dbReference type="EMBL" id="GIG43945.1"/>
    </source>
</evidence>
<organism evidence="7 8">
    <name type="scientific">Dactylosporangium siamense</name>
    <dbReference type="NCBI Taxonomy" id="685454"/>
    <lineage>
        <taxon>Bacteria</taxon>
        <taxon>Bacillati</taxon>
        <taxon>Actinomycetota</taxon>
        <taxon>Actinomycetes</taxon>
        <taxon>Micromonosporales</taxon>
        <taxon>Micromonosporaceae</taxon>
        <taxon>Dactylosporangium</taxon>
    </lineage>
</organism>
<comment type="similarity">
    <text evidence="1">Belongs to the sigma-70 factor family. ECF subfamily.</text>
</comment>
<dbReference type="SUPFAM" id="SSF88946">
    <property type="entry name" value="Sigma2 domain of RNA polymerase sigma factors"/>
    <property type="match status" value="1"/>
</dbReference>
<dbReference type="InterPro" id="IPR039425">
    <property type="entry name" value="RNA_pol_sigma-70-like"/>
</dbReference>
<dbReference type="InterPro" id="IPR036388">
    <property type="entry name" value="WH-like_DNA-bd_sf"/>
</dbReference>
<dbReference type="AlphaFoldDB" id="A0A919U9N9"/>
<keyword evidence="5" id="KW-0804">Transcription</keyword>
<keyword evidence="4" id="KW-0238">DNA-binding</keyword>
<dbReference type="SUPFAM" id="SSF88659">
    <property type="entry name" value="Sigma3 and sigma4 domains of RNA polymerase sigma factors"/>
    <property type="match status" value="1"/>
</dbReference>
<dbReference type="InterPro" id="IPR014284">
    <property type="entry name" value="RNA_pol_sigma-70_dom"/>
</dbReference>
<evidence type="ECO:0000256" key="1">
    <source>
        <dbReference type="ARBA" id="ARBA00010641"/>
    </source>
</evidence>
<evidence type="ECO:0000256" key="3">
    <source>
        <dbReference type="ARBA" id="ARBA00023082"/>
    </source>
</evidence>